<accession>A0ABY8UXP8</accession>
<dbReference type="Proteomes" id="UP001236652">
    <property type="component" value="Chromosome"/>
</dbReference>
<gene>
    <name evidence="2" type="ORF">QNI29_18970</name>
</gene>
<organism evidence="2 3">
    <name type="scientific">Pontibacillus chungwhensis</name>
    <dbReference type="NCBI Taxonomy" id="265426"/>
    <lineage>
        <taxon>Bacteria</taxon>
        <taxon>Bacillati</taxon>
        <taxon>Bacillota</taxon>
        <taxon>Bacilli</taxon>
        <taxon>Bacillales</taxon>
        <taxon>Bacillaceae</taxon>
        <taxon>Pontibacillus</taxon>
    </lineage>
</organism>
<reference evidence="2 3" key="1">
    <citation type="submission" date="2023-05" db="EMBL/GenBank/DDBJ databases">
        <title>Comparative genomics reveals the evidence of polycyclic aromatic hydrocarbons degradation in moderately halophilic genus Pontibacillus.</title>
        <authorList>
            <person name="Yang H."/>
            <person name="Qian Z."/>
        </authorList>
    </citation>
    <scope>NUCLEOTIDE SEQUENCE [LARGE SCALE GENOMIC DNA]</scope>
    <source>
        <strain evidence="3">HN14</strain>
    </source>
</reference>
<dbReference type="RefSeq" id="WP_231417833.1">
    <property type="nucleotide sequence ID" value="NZ_CP126446.1"/>
</dbReference>
<keyword evidence="3" id="KW-1185">Reference proteome</keyword>
<keyword evidence="1" id="KW-0732">Signal</keyword>
<evidence type="ECO:0000313" key="2">
    <source>
        <dbReference type="EMBL" id="WIF97782.1"/>
    </source>
</evidence>
<name>A0ABY8UXP8_9BACI</name>
<evidence type="ECO:0000313" key="3">
    <source>
        <dbReference type="Proteomes" id="UP001236652"/>
    </source>
</evidence>
<protein>
    <recommendedName>
        <fullName evidence="4">Lipoprotein</fullName>
    </recommendedName>
</protein>
<proteinExistence type="predicted"/>
<dbReference type="EMBL" id="CP126446">
    <property type="protein sequence ID" value="WIF97782.1"/>
    <property type="molecule type" value="Genomic_DNA"/>
</dbReference>
<feature type="chain" id="PRO_5046487755" description="Lipoprotein" evidence="1">
    <location>
        <begin position="20"/>
        <end position="271"/>
    </location>
</feature>
<dbReference type="PROSITE" id="PS51257">
    <property type="entry name" value="PROKAR_LIPOPROTEIN"/>
    <property type="match status" value="1"/>
</dbReference>
<evidence type="ECO:0000256" key="1">
    <source>
        <dbReference type="SAM" id="SignalP"/>
    </source>
</evidence>
<evidence type="ECO:0008006" key="4">
    <source>
        <dbReference type="Google" id="ProtNLM"/>
    </source>
</evidence>
<feature type="signal peptide" evidence="1">
    <location>
        <begin position="1"/>
        <end position="19"/>
    </location>
</feature>
<sequence length="271" mass="31586">MKKLIVLTLLIFLTVGCTSKLTNQEFKNFNSDYNDLYEATSEKILDRSYDVVSYSENKRENEEINILLNKLGEMISDTEGSVPSEHSEQFNEIQTSYENLVELEEQNTSSSINEVKITKAEEEIFKYRNSFITSTSSTNVVEDIESMRKFSDNEIQNFKDEHNVILESTDIEFDIANNLDKDFFIVGKAELSDYFNYGFTNDKDYFSVRLTPYNGTYTDKWDLYFHRESFSSLYSELKSGKSDIMVVANIPRWNYEENQGNMAKVNSVNWK</sequence>